<dbReference type="Gene3D" id="3.40.220.10">
    <property type="entry name" value="Leucine Aminopeptidase, subunit E, domain 1"/>
    <property type="match status" value="1"/>
</dbReference>
<keyword evidence="3" id="KW-1185">Reference proteome</keyword>
<comment type="caution">
    <text evidence="2">The sequence shown here is derived from an EMBL/GenBank/DDBJ whole genome shotgun (WGS) entry which is preliminary data.</text>
</comment>
<proteinExistence type="predicted"/>
<accession>A0ABV6MIF9</accession>
<dbReference type="CDD" id="cd02908">
    <property type="entry name" value="Macro_OAADPr_deacetylase"/>
    <property type="match status" value="1"/>
</dbReference>
<dbReference type="SMART" id="SM00506">
    <property type="entry name" value="A1pp"/>
    <property type="match status" value="1"/>
</dbReference>
<dbReference type="Pfam" id="PF01661">
    <property type="entry name" value="Macro"/>
    <property type="match status" value="1"/>
</dbReference>
<dbReference type="InterPro" id="IPR043472">
    <property type="entry name" value="Macro_dom-like"/>
</dbReference>
<dbReference type="PANTHER" id="PTHR11106">
    <property type="entry name" value="GANGLIOSIDE INDUCED DIFFERENTIATION ASSOCIATED PROTEIN 2-RELATED"/>
    <property type="match status" value="1"/>
</dbReference>
<evidence type="ECO:0000313" key="2">
    <source>
        <dbReference type="EMBL" id="MFC0539897.1"/>
    </source>
</evidence>
<dbReference type="SUPFAM" id="SSF52949">
    <property type="entry name" value="Macro domain-like"/>
    <property type="match status" value="1"/>
</dbReference>
<dbReference type="PANTHER" id="PTHR11106:SF27">
    <property type="entry name" value="MACRO DOMAIN-CONTAINING PROTEIN"/>
    <property type="match status" value="1"/>
</dbReference>
<dbReference type="RefSeq" id="WP_273938661.1">
    <property type="nucleotide sequence ID" value="NZ_CP097263.1"/>
</dbReference>
<evidence type="ECO:0000313" key="3">
    <source>
        <dbReference type="Proteomes" id="UP001589810"/>
    </source>
</evidence>
<evidence type="ECO:0000259" key="1">
    <source>
        <dbReference type="PROSITE" id="PS51154"/>
    </source>
</evidence>
<gene>
    <name evidence="2" type="ORF">ACFFH7_00300</name>
</gene>
<dbReference type="PROSITE" id="PS51154">
    <property type="entry name" value="MACRO"/>
    <property type="match status" value="1"/>
</dbReference>
<dbReference type="EMBL" id="JBHLUD010000001">
    <property type="protein sequence ID" value="MFC0539897.1"/>
    <property type="molecule type" value="Genomic_DNA"/>
</dbReference>
<feature type="domain" description="Macro" evidence="1">
    <location>
        <begin position="101"/>
        <end position="293"/>
    </location>
</feature>
<name>A0ABV6MIF9_9PSEU</name>
<sequence>MNNDDPLPLQAYRAAIDLDRPFVPAGQPVPPDQLAGLAETALALLHRQGAAQPREALRAALTRRHPVPMRPEVLTLLDSLLAGERVSRPTIAPEALPSVAENHPGSGYPAAKQVSTWRGDITTLGADAIVNAANDTLLGCFRPNHPCVDNAIHAAAGPRLRADCHTIMTRQRFPEPTGTAKITRGYHLPARFVLHTVGPIVRGPLRPQHEHALAASYRACLDLAAQVPQIRTIAFCAISTGVFGFPPAPAARIALTTVAEWLDENPARLDRVILVSFNAAAAALHHELLATWTR</sequence>
<dbReference type="Proteomes" id="UP001589810">
    <property type="component" value="Unassembled WGS sequence"/>
</dbReference>
<organism evidence="2 3">
    <name type="scientific">Kutzneria chonburiensis</name>
    <dbReference type="NCBI Taxonomy" id="1483604"/>
    <lineage>
        <taxon>Bacteria</taxon>
        <taxon>Bacillati</taxon>
        <taxon>Actinomycetota</taxon>
        <taxon>Actinomycetes</taxon>
        <taxon>Pseudonocardiales</taxon>
        <taxon>Pseudonocardiaceae</taxon>
        <taxon>Kutzneria</taxon>
    </lineage>
</organism>
<reference evidence="2 3" key="1">
    <citation type="submission" date="2024-09" db="EMBL/GenBank/DDBJ databases">
        <authorList>
            <person name="Sun Q."/>
            <person name="Mori K."/>
        </authorList>
    </citation>
    <scope>NUCLEOTIDE SEQUENCE [LARGE SCALE GENOMIC DNA]</scope>
    <source>
        <strain evidence="2 3">TBRC 1432</strain>
    </source>
</reference>
<dbReference type="InterPro" id="IPR002589">
    <property type="entry name" value="Macro_dom"/>
</dbReference>
<protein>
    <submittedName>
        <fullName evidence="2">Macro domain-containing protein</fullName>
    </submittedName>
</protein>